<evidence type="ECO:0000256" key="1">
    <source>
        <dbReference type="SAM" id="Phobius"/>
    </source>
</evidence>
<name>D3Q3C7_STANL</name>
<dbReference type="STRING" id="446470.Snas_2279"/>
<sequence length="377" mass="42275">MAMRKRFGRYWFGNPGHLWMALRVGGGLLLAAVVLSVAGLHGLELEQPWRLVLAGAAVVSLAGTVACVAYIRRRTIVDERGVKVVRAWSSQRVGWTEIRGLAMGQDDGRWVLWADVAGGELVLFTYQLRGYGDDGPILGSSGSVDSAVLPDWAAPPFRSACAVIEHHWRGHVGPHARITARQPASPTVDAQAPLPVSASPPVERRLLRDRRFVSEVALWTTGMVLLFPVYMVIKWSRRDSPITWTWFLSLVAVFTAIMVAYFVARTREGTIVTSRGITLVRSLGFSRQRLPWSRIHGLELEHAWGQWLIQARTETGPTTVYHRRPGVEIPIGELILIQPRFRAHPNGSYPRPTDGTPMPVREAFALLHDYWHHHRHR</sequence>
<gene>
    <name evidence="2" type="ordered locus">Snas_2279</name>
</gene>
<dbReference type="EMBL" id="CP001778">
    <property type="protein sequence ID" value="ADD41968.1"/>
    <property type="molecule type" value="Genomic_DNA"/>
</dbReference>
<dbReference type="HOGENOM" id="CLU_733438_0_0_11"/>
<evidence type="ECO:0000313" key="3">
    <source>
        <dbReference type="Proteomes" id="UP000000844"/>
    </source>
</evidence>
<keyword evidence="1" id="KW-0812">Transmembrane</keyword>
<feature type="transmembrane region" description="Helical" evidence="1">
    <location>
        <begin position="212"/>
        <end position="233"/>
    </location>
</feature>
<evidence type="ECO:0000313" key="2">
    <source>
        <dbReference type="EMBL" id="ADD41968.1"/>
    </source>
</evidence>
<proteinExistence type="predicted"/>
<keyword evidence="3" id="KW-1185">Reference proteome</keyword>
<feature type="transmembrane region" description="Helical" evidence="1">
    <location>
        <begin position="21"/>
        <end position="43"/>
    </location>
</feature>
<keyword evidence="1" id="KW-0472">Membrane</keyword>
<accession>D3Q3C7</accession>
<dbReference type="KEGG" id="sna:Snas_2279"/>
<organism evidence="2 3">
    <name type="scientific">Stackebrandtia nassauensis (strain DSM 44728 / CIP 108903 / NRRL B-16338 / NBRC 102104 / LLR-40K-21)</name>
    <dbReference type="NCBI Taxonomy" id="446470"/>
    <lineage>
        <taxon>Bacteria</taxon>
        <taxon>Bacillati</taxon>
        <taxon>Actinomycetota</taxon>
        <taxon>Actinomycetes</taxon>
        <taxon>Glycomycetales</taxon>
        <taxon>Glycomycetaceae</taxon>
        <taxon>Stackebrandtia</taxon>
    </lineage>
</organism>
<protein>
    <submittedName>
        <fullName evidence="2">Uncharacterized protein</fullName>
    </submittedName>
</protein>
<feature type="transmembrane region" description="Helical" evidence="1">
    <location>
        <begin position="49"/>
        <end position="71"/>
    </location>
</feature>
<dbReference type="Proteomes" id="UP000000844">
    <property type="component" value="Chromosome"/>
</dbReference>
<reference evidence="2 3" key="1">
    <citation type="journal article" date="2009" name="Stand. Genomic Sci.">
        <title>Complete genome sequence of Stackebrandtia nassauensis type strain (LLR-40K-21).</title>
        <authorList>
            <person name="Munk C."/>
            <person name="Lapidus A."/>
            <person name="Copeland A."/>
            <person name="Jando M."/>
            <person name="Mayilraj S."/>
            <person name="Glavina Del Rio T."/>
            <person name="Nolan M."/>
            <person name="Chen F."/>
            <person name="Lucas S."/>
            <person name="Tice H."/>
            <person name="Cheng J.F."/>
            <person name="Han C."/>
            <person name="Detter J.C."/>
            <person name="Bruce D."/>
            <person name="Goodwin L."/>
            <person name="Chain P."/>
            <person name="Pitluck S."/>
            <person name="Goker M."/>
            <person name="Ovchinikova G."/>
            <person name="Pati A."/>
            <person name="Ivanova N."/>
            <person name="Mavromatis K."/>
            <person name="Chen A."/>
            <person name="Palaniappan K."/>
            <person name="Land M."/>
            <person name="Hauser L."/>
            <person name="Chang Y.J."/>
            <person name="Jeffries C.D."/>
            <person name="Bristow J."/>
            <person name="Eisen J.A."/>
            <person name="Markowitz V."/>
            <person name="Hugenholtz P."/>
            <person name="Kyrpides N.C."/>
            <person name="Klenk H.P."/>
        </authorList>
    </citation>
    <scope>NUCLEOTIDE SEQUENCE [LARGE SCALE GENOMIC DNA]</scope>
    <source>
        <strain evidence="3">DSM 44728 / CIP 108903 / NRRL B-16338 / NBRC 102104 / LLR-40K-21</strain>
    </source>
</reference>
<dbReference type="AlphaFoldDB" id="D3Q3C7"/>
<feature type="transmembrane region" description="Helical" evidence="1">
    <location>
        <begin position="245"/>
        <end position="264"/>
    </location>
</feature>
<keyword evidence="1" id="KW-1133">Transmembrane helix</keyword>